<dbReference type="FunFam" id="2.60.40.60:FF:000020">
    <property type="entry name" value="Dachsous cadherin-related 1b"/>
    <property type="match status" value="6"/>
</dbReference>
<feature type="domain" description="Cadherin" evidence="16">
    <location>
        <begin position="67"/>
        <end position="149"/>
    </location>
</feature>
<feature type="transmembrane region" description="Helical" evidence="14">
    <location>
        <begin position="2913"/>
        <end position="2932"/>
    </location>
</feature>
<feature type="region of interest" description="Disordered" evidence="13">
    <location>
        <begin position="3123"/>
        <end position="3214"/>
    </location>
</feature>
<organism evidence="17 18">
    <name type="scientific">Branchiostoma belcheri</name>
    <name type="common">Amphioxus</name>
    <dbReference type="NCBI Taxonomy" id="7741"/>
    <lineage>
        <taxon>Eukaryota</taxon>
        <taxon>Metazoa</taxon>
        <taxon>Chordata</taxon>
        <taxon>Cephalochordata</taxon>
        <taxon>Leptocardii</taxon>
        <taxon>Amphioxiformes</taxon>
        <taxon>Branchiostomatidae</taxon>
        <taxon>Branchiostoma</taxon>
    </lineage>
</organism>
<dbReference type="GeneID" id="109466722"/>
<evidence type="ECO:0000259" key="16">
    <source>
        <dbReference type="PROSITE" id="PS50268"/>
    </source>
</evidence>
<proteinExistence type="predicted"/>
<feature type="compositionally biased region" description="Pro residues" evidence="13">
    <location>
        <begin position="3149"/>
        <end position="3165"/>
    </location>
</feature>
<feature type="compositionally biased region" description="Pro residues" evidence="13">
    <location>
        <begin position="3126"/>
        <end position="3136"/>
    </location>
</feature>
<dbReference type="RefSeq" id="XP_019620041.1">
    <property type="nucleotide sequence ID" value="XM_019764482.1"/>
</dbReference>
<sequence length="3274" mass="353409">MAVVRESGVYSWVFVVTTAVLLGRYEVTAQAAELCWANSTSGRLIFEVEENVFTTGEAVTNLKFFGTYGVDISNITITSQTPGGYFRLDLQNNTDFVPLVLVQDIDRDGPPILTKIELTVSCSPSLPGSSRETALIVNILDANDNDPEFQDAPYNTAVSEYEQVGTTVFTLSATDIDSGANSQRVFYLLRTTPQPYFAVGTGGAVTLSSSLNYDTGPRHFELLVQVQDLGTPPRSSNTTLTIDVDDEDDLDPVFQHDIYEASVMENATSTLTTSPAAILAYDQDFGINQTLVYSIQKASSTPTDLADLIDYFSIDGSTGELSVVRGLDRESVHDVTLTIKAVQSDNNVRSAEARVYVVVQDANDNQPQMSADLYQATVVENAPRGTPVLTVTASDKDEGENAEFVYVLKPSDVFTIDGSTGYITVSNSSILDRETNNNFTLEVYAVETNTSEKYPSPKSTVTITLLDENDNSPTFTADTYEAAVPENAAPGVFVTQVTATDRDSGTNGEIIYSIVFASSDGKDKFSISPSDGNITVSGRLDADTVESYVVVVMAADQGTASRVSTAIVNINVTNVNDNTPQFSQQRYTAQVSEAAATGTVVATLKATDGDKDAQLTFQIEDGSFGQFNLSTASNGDVQVVTSAELDREIIDSYIITVEVSDGQWTNSTQLRVNVQDVNDNFPVFNQRDYAFDIPEEEAASYAVGSIFASDNDTGINADILYSIQPSSPDFSVDQSTGQITTLWPLDRETASQVLFVAVASDQGRPSLSSTATVTVVLLDINDNLPTFTQQSYMVTVNENVTESDLITLQATDLDSDPNNITNYVITEGDTNVFNIDPTTGRLSLVTPLDRDGGPATYNLTVMAYNTELYNGTGENNTATVVVSVQDINDNPPVFTPDQYLSTIFENITIGTTVLTVNATDDDTDPANSEIHFSIVSGNDDSVFSINPVSGAITVLKEIDYDPPSNNTGFELQVLATDGMYNTTAMVNIMVTDVNDNAPEFTQDVYEVGVNETAADGVQVVMVTATDNDSGDNGNITYTIISGNQNMTFAIDEVSGEITLQKSLDYDQGKKSYQLVVEAKDAGTPVRSSIAIVDILVVNENDNSPVFQDPTYIFDVYENERKSSFVGTVHASDLDGDNLNYTIVDSVMGYFSIDSATGEIITSSQLDRETNSSFTFNVIVRDPVGQEDTAVVTVEVLDENDNSPVFDREIYAANVPENTTGGSLILQVTASDEDEGSNSNITYSIRSGNTEDIFFINNKSGTIFLQTNKTLDYETTQEYRLSIKAQDGGDSPRSDVADVTISVIGVNEFPPQCKETPFQVSLMENLPSPAQLLQVEVTHEDAAEILEYKLVQGQNSTSPFSIDPKTGLLNTTQALDREETPQYSLNVSVSDGENVEYCQVQVTILDQNDNTPQFFPSNSSHFNVLESVAVGTVVGQVSANDKDAGANGRVTFYLSSGADGRFAVDRESGNITVVASLDHESLPDPNIMLTVVAADGGEEPKYAVSTVTISVMDINDNAPEFDSSHYNFQVSENMNASSLVGTVFAEDTDEGMNGEVKYYLDPSGQEVPFNISEETGNITTTEVLDREGGVASYTFTVIAQDNGTPTSLNSNATVTVSITDENDNAPKFNPAQYHVSILEQSPIGMVVAETFATDADVGTNAELSYSLRGNGTKYFSVLNGLVRIEEILTVEKLTEEGLISGLANETNSTTIRFKVIATDDGNPRLSGEAEVFITVGDVKDATPVFGNSTYNVRVAEDRATGTPLDFNISASSEDPDTVISFELLNWLDTFELQQGDNMATVQIKSSLDRETRDSYELLVRATDDKIPQHTAYTTVEVTVTDINDQDPTFQSLSYHFTVSEDATHGSVVGTVTATDMDQGKNGEVMYRITGDNGNVFSIDNTTGQITTTGQLDREQMAGYNITVMATDMGSPARNTTALVTVSVEDINDSPPVFSNSSFEVYIGETVRIGSQVFLLSATDPDSGPLNNLVYYSITGGNDDDTFFVETQLGTVKTAARLGSVDTYTLSVQAYNPPAFVPDGVLLDSNANLTVHVNRAPRYSRQPYLKVLRENATVGTEVAQILTSDPDGDNITLNITAGNEQGVFTIDQMGVVSVSAPLSANTFQHILTVAATDDGNPPMTRSTTVTVYVLPANVSLPLFSKDLYDVTIPENLPPQSFVVMATAVYVTEESVNYPLRYSILNGNTGGYFRIDETTGSITTNRSLGDIPQSSAVLSIMVAVNGTRALTAMATVNITVVDQNDNAPVFDPTNIEAAVPEDAVLGAEVVVLTATDADKGLNAELQYFIHSGGDGKFALDNSTGSLTVAGDLIDLGSVQYEIVVYAEDMGLPIDGLSPLRGYATVVVTVEDINNHAPQFVQPAGPFSVMENTGPVELGVIKVTDLDTAEVNTDVSYEITGGNDYTSFSINASSGLLMSTMELDRENTSSYSLVITATNYRADPQLNSSTVVEVIVQDQNDNSPTFNSSDYAVQIDLTTSVGSEVIQVFAEDHDEGANGDIWYFLKTDDSYSTYFTLDDPNQGIITTRQEFNFNDSVKVFELQVTAYDGGEPRESASTTVTVTVVNTAFNQPIFTEQQIVVSPLENQPAGTTVVTLSATHYTDPSGDITYYCIRSGNELGNFALNNKTGELYTTRELDREDTAVYTLTVEAILVNGTGGCDSRRRKRAIPANQIVITVEVGDQNDNPPVFSQSSYVKGIPDDAPIGYTVMQLQASDADTGSNAELTYGFVGTKPDQFELESSTGTLLTAISFAGSSGDKFKFGVQVEDNDGNSNSTEVTVFVLTFTQHVILEAGLSPSVAVENQEEIAEFLQNITGYDINVHKIVPLEEDSGKTNFSASEIWFYAVDPQTNEIVETSDVENVIAANREQWEEFLDRFSGNRISQPVPQLYTDTTIGVLEGSLIAVAGVILIGGLIAVYAVHASWKKRVMENVNEVSMFEKYSVSEENNLVLTNPTYVDTTMEGPTIQVIQNDDVQETWVAPMNDLQQKDASHGQGNGDTQHLIQQDQQGYGPAGGQRLSDSDIHDPSSAQVDDLVLATVLAAEGRKPSTEKPKAKGVTWAADVKTDSTDQDKTAVDIPDDADAKSDFASEPVHLSPVMGPSPTAAALMVTSQPDIPPFPNPPPQLQDDNPPEDYPPEDYPPPPPLPFSDPPDLLPSVRPTDHNSNVPKDNPFTRETFDSAITDTSTPKKKPSDVPGILAPVPTPFTQVLSLSKQRRSEPLETILMSSPASQVHGEPVPVTDIDALIWDDEEDEVQHIAVSVV</sequence>
<feature type="domain" description="Cadherin" evidence="16">
    <location>
        <begin position="2479"/>
        <end position="2586"/>
    </location>
</feature>
<keyword evidence="4 15" id="KW-0732">Signal</keyword>
<feature type="region of interest" description="Disordered" evidence="13">
    <location>
        <begin position="3018"/>
        <end position="3039"/>
    </location>
</feature>
<feature type="domain" description="Cadherin" evidence="16">
    <location>
        <begin position="1849"/>
        <end position="1952"/>
    </location>
</feature>
<dbReference type="FunFam" id="2.60.40.60:FF:000024">
    <property type="entry name" value="FAT atypical cadherin 3"/>
    <property type="match status" value="1"/>
</dbReference>
<keyword evidence="7" id="KW-0130">Cell adhesion</keyword>
<dbReference type="Gene3D" id="2.60.40.60">
    <property type="entry name" value="Cadherins"/>
    <property type="match status" value="26"/>
</dbReference>
<dbReference type="SMART" id="SM00112">
    <property type="entry name" value="CA"/>
    <property type="match status" value="25"/>
</dbReference>
<evidence type="ECO:0000256" key="4">
    <source>
        <dbReference type="ARBA" id="ARBA00022729"/>
    </source>
</evidence>
<protein>
    <submittedName>
        <fullName evidence="18">Protocadherin Fat 4-like</fullName>
    </submittedName>
</protein>
<feature type="domain" description="Cadherin" evidence="16">
    <location>
        <begin position="685"/>
        <end position="787"/>
    </location>
</feature>
<keyword evidence="17" id="KW-1185">Reference proteome</keyword>
<evidence type="ECO:0000256" key="7">
    <source>
        <dbReference type="ARBA" id="ARBA00022889"/>
    </source>
</evidence>
<gene>
    <name evidence="18" type="primary">LOC109466722</name>
</gene>
<feature type="domain" description="Cadherin" evidence="16">
    <location>
        <begin position="150"/>
        <end position="254"/>
    </location>
</feature>
<dbReference type="CDD" id="cd11304">
    <property type="entry name" value="Cadherin_repeat"/>
    <property type="match status" value="25"/>
</dbReference>
<evidence type="ECO:0000256" key="13">
    <source>
        <dbReference type="SAM" id="MobiDB-lite"/>
    </source>
</evidence>
<evidence type="ECO:0000256" key="3">
    <source>
        <dbReference type="ARBA" id="ARBA00022692"/>
    </source>
</evidence>
<keyword evidence="9 14" id="KW-0472">Membrane</keyword>
<feature type="domain" description="Cadherin" evidence="16">
    <location>
        <begin position="1628"/>
        <end position="1744"/>
    </location>
</feature>
<feature type="domain" description="Cadherin" evidence="16">
    <location>
        <begin position="583"/>
        <end position="684"/>
    </location>
</feature>
<feature type="domain" description="Cadherin" evidence="16">
    <location>
        <begin position="1313"/>
        <end position="1413"/>
    </location>
</feature>
<evidence type="ECO:0000256" key="14">
    <source>
        <dbReference type="SAM" id="Phobius"/>
    </source>
</evidence>
<feature type="domain" description="Cadherin" evidence="16">
    <location>
        <begin position="1001"/>
        <end position="1106"/>
    </location>
</feature>
<dbReference type="PANTHER" id="PTHR24025">
    <property type="entry name" value="DESMOGLEIN FAMILY MEMBER"/>
    <property type="match status" value="1"/>
</dbReference>
<dbReference type="FunFam" id="2.60.40.60:FF:000275">
    <property type="entry name" value="Si:dkey-30k22.7"/>
    <property type="match status" value="1"/>
</dbReference>
<dbReference type="GO" id="GO:0005886">
    <property type="term" value="C:plasma membrane"/>
    <property type="evidence" value="ECO:0007669"/>
    <property type="project" value="InterPro"/>
</dbReference>
<feature type="domain" description="Cadherin" evidence="16">
    <location>
        <begin position="788"/>
        <end position="894"/>
    </location>
</feature>
<evidence type="ECO:0000256" key="2">
    <source>
        <dbReference type="ARBA" id="ARBA00022536"/>
    </source>
</evidence>
<keyword evidence="5" id="KW-0677">Repeat</keyword>
<dbReference type="FunFam" id="2.60.40.60:FF:000058">
    <property type="entry name" value="FAT atypical cadherin 3"/>
    <property type="match status" value="1"/>
</dbReference>
<feature type="domain" description="Cadherin" evidence="16">
    <location>
        <begin position="2058"/>
        <end position="2157"/>
    </location>
</feature>
<feature type="domain" description="Cadherin" evidence="16">
    <location>
        <begin position="2158"/>
        <end position="2263"/>
    </location>
</feature>
<dbReference type="InterPro" id="IPR002126">
    <property type="entry name" value="Cadherin-like_dom"/>
</dbReference>
<evidence type="ECO:0000256" key="8">
    <source>
        <dbReference type="ARBA" id="ARBA00022989"/>
    </source>
</evidence>
<dbReference type="GO" id="GO:0005509">
    <property type="term" value="F:calcium ion binding"/>
    <property type="evidence" value="ECO:0007669"/>
    <property type="project" value="UniProtKB-UniRule"/>
</dbReference>
<keyword evidence="10" id="KW-1015">Disulfide bond</keyword>
<keyword evidence="2" id="KW-0245">EGF-like domain</keyword>
<evidence type="ECO:0000313" key="18">
    <source>
        <dbReference type="RefSeq" id="XP_019620041.1"/>
    </source>
</evidence>
<feature type="domain" description="Cadherin" evidence="16">
    <location>
        <begin position="2264"/>
        <end position="2372"/>
    </location>
</feature>
<feature type="domain" description="Cadherin" evidence="16">
    <location>
        <begin position="2587"/>
        <end position="2702"/>
    </location>
</feature>
<evidence type="ECO:0000256" key="11">
    <source>
        <dbReference type="ARBA" id="ARBA00023180"/>
    </source>
</evidence>
<dbReference type="InterPro" id="IPR020894">
    <property type="entry name" value="Cadherin_CS"/>
</dbReference>
<feature type="domain" description="Cadherin" evidence="16">
    <location>
        <begin position="1745"/>
        <end position="1848"/>
    </location>
</feature>
<dbReference type="PROSITE" id="PS50268">
    <property type="entry name" value="CADHERIN_2"/>
    <property type="match status" value="26"/>
</dbReference>
<evidence type="ECO:0000256" key="12">
    <source>
        <dbReference type="PROSITE-ProRule" id="PRU00043"/>
    </source>
</evidence>
<dbReference type="FunFam" id="2.60.40.60:FF:000013">
    <property type="entry name" value="Cadherin EGF LAG seven-pass G-type receptor"/>
    <property type="match status" value="2"/>
</dbReference>
<dbReference type="Pfam" id="PF00028">
    <property type="entry name" value="Cadherin"/>
    <property type="match status" value="24"/>
</dbReference>
<feature type="domain" description="Cadherin" evidence="16">
    <location>
        <begin position="1415"/>
        <end position="1520"/>
    </location>
</feature>
<feature type="signal peptide" evidence="15">
    <location>
        <begin position="1"/>
        <end position="31"/>
    </location>
</feature>
<keyword evidence="8 14" id="KW-1133">Transmembrane helix</keyword>
<dbReference type="SUPFAM" id="SSF49313">
    <property type="entry name" value="Cadherin-like"/>
    <property type="match status" value="25"/>
</dbReference>
<dbReference type="PANTHER" id="PTHR24025:SF23">
    <property type="entry name" value="NEURAL-CADHERIN"/>
    <property type="match status" value="1"/>
</dbReference>
<dbReference type="PROSITE" id="PS00232">
    <property type="entry name" value="CADHERIN_1"/>
    <property type="match status" value="12"/>
</dbReference>
<feature type="domain" description="Cadherin" evidence="16">
    <location>
        <begin position="895"/>
        <end position="1000"/>
    </location>
</feature>
<reference evidence="18" key="1">
    <citation type="submission" date="2025-08" db="UniProtKB">
        <authorList>
            <consortium name="RefSeq"/>
        </authorList>
    </citation>
    <scope>IDENTIFICATION</scope>
    <source>
        <tissue evidence="18">Gonad</tissue>
    </source>
</reference>
<evidence type="ECO:0000313" key="17">
    <source>
        <dbReference type="Proteomes" id="UP000515135"/>
    </source>
</evidence>
<feature type="chain" id="PRO_5028065615" evidence="15">
    <location>
        <begin position="32"/>
        <end position="3274"/>
    </location>
</feature>
<feature type="domain" description="Cadherin" evidence="16">
    <location>
        <begin position="1521"/>
        <end position="1627"/>
    </location>
</feature>
<dbReference type="GO" id="GO:0007156">
    <property type="term" value="P:homophilic cell adhesion via plasma membrane adhesion molecules"/>
    <property type="evidence" value="ECO:0007669"/>
    <property type="project" value="InterPro"/>
</dbReference>
<feature type="domain" description="Cadherin" evidence="16">
    <location>
        <begin position="1206"/>
        <end position="1312"/>
    </location>
</feature>
<dbReference type="KEGG" id="bbel:109466722"/>
<dbReference type="Proteomes" id="UP000515135">
    <property type="component" value="Unplaced"/>
</dbReference>
<dbReference type="FunFam" id="2.60.40.60:FF:000033">
    <property type="entry name" value="FAT atypical cadherin 1"/>
    <property type="match status" value="1"/>
</dbReference>
<feature type="domain" description="Cadherin" evidence="16">
    <location>
        <begin position="255"/>
        <end position="369"/>
    </location>
</feature>
<dbReference type="FunFam" id="2.60.40.60:FF:000021">
    <property type="entry name" value="FAT atypical cadherin 1"/>
    <property type="match status" value="1"/>
</dbReference>
<feature type="domain" description="Cadherin" evidence="16">
    <location>
        <begin position="1107"/>
        <end position="1205"/>
    </location>
</feature>
<feature type="domain" description="Cadherin" evidence="16">
    <location>
        <begin position="476"/>
        <end position="582"/>
    </location>
</feature>
<keyword evidence="6 12" id="KW-0106">Calcium</keyword>
<evidence type="ECO:0000256" key="6">
    <source>
        <dbReference type="ARBA" id="ARBA00022837"/>
    </source>
</evidence>
<dbReference type="FunFam" id="2.60.40.60:FF:000266">
    <property type="entry name" value="Cadherin 23"/>
    <property type="match status" value="1"/>
</dbReference>
<evidence type="ECO:0000256" key="9">
    <source>
        <dbReference type="ARBA" id="ARBA00023136"/>
    </source>
</evidence>
<feature type="domain" description="Cadherin" evidence="16">
    <location>
        <begin position="2703"/>
        <end position="2811"/>
    </location>
</feature>
<feature type="domain" description="Cadherin" evidence="16">
    <location>
        <begin position="1953"/>
        <end position="2063"/>
    </location>
</feature>
<dbReference type="GO" id="GO:0005911">
    <property type="term" value="C:cell-cell junction"/>
    <property type="evidence" value="ECO:0007669"/>
    <property type="project" value="TreeGrafter"/>
</dbReference>
<accession>A0A6P4YS04</accession>
<name>A0A6P4YS04_BRABE</name>
<evidence type="ECO:0000256" key="5">
    <source>
        <dbReference type="ARBA" id="ARBA00022737"/>
    </source>
</evidence>
<keyword evidence="11" id="KW-0325">Glycoprotein</keyword>
<dbReference type="InterPro" id="IPR015919">
    <property type="entry name" value="Cadherin-like_sf"/>
</dbReference>
<dbReference type="OrthoDB" id="6252479at2759"/>
<evidence type="ECO:0000256" key="1">
    <source>
        <dbReference type="ARBA" id="ARBA00004167"/>
    </source>
</evidence>
<keyword evidence="3 14" id="KW-0812">Transmembrane</keyword>
<evidence type="ECO:0000256" key="10">
    <source>
        <dbReference type="ARBA" id="ARBA00023157"/>
    </source>
</evidence>
<feature type="domain" description="Cadherin" evidence="16">
    <location>
        <begin position="2373"/>
        <end position="2478"/>
    </location>
</feature>
<evidence type="ECO:0000256" key="15">
    <source>
        <dbReference type="SAM" id="SignalP"/>
    </source>
</evidence>
<dbReference type="InterPro" id="IPR050971">
    <property type="entry name" value="Cadherin-domain_protein"/>
</dbReference>
<comment type="subcellular location">
    <subcellularLocation>
        <location evidence="1">Membrane</location>
        <topology evidence="1">Single-pass membrane protein</topology>
    </subcellularLocation>
</comment>
<dbReference type="PRINTS" id="PR00205">
    <property type="entry name" value="CADHERIN"/>
</dbReference>
<feature type="domain" description="Cadherin" evidence="16">
    <location>
        <begin position="370"/>
        <end position="475"/>
    </location>
</feature>